<keyword evidence="3" id="KW-1185">Reference proteome</keyword>
<feature type="region of interest" description="Disordered" evidence="1">
    <location>
        <begin position="1"/>
        <end position="36"/>
    </location>
</feature>
<dbReference type="EMBL" id="JACCFW010000003">
    <property type="protein sequence ID" value="NYJ76514.1"/>
    <property type="molecule type" value="Genomic_DNA"/>
</dbReference>
<protein>
    <submittedName>
        <fullName evidence="2">Uncharacterized protein</fullName>
    </submittedName>
</protein>
<sequence>MTTPASTQAAAEQTAVPRSPRGSNTHSSAAPAGTQRIATYWPHHELLPLARGAYVADLQRVPGSPDSFARWIGQAVRDYAHLTTDGRERAALEPVPGGEGKTLARPFNIPTDDVAAMHRAQRVDLEHNQVRSRSEFITRAIRAAIATARERAGGNLPEVKGRLPGPATRLGVPPA</sequence>
<evidence type="ECO:0000313" key="3">
    <source>
        <dbReference type="Proteomes" id="UP000571817"/>
    </source>
</evidence>
<reference evidence="2 3" key="1">
    <citation type="submission" date="2020-07" db="EMBL/GenBank/DDBJ databases">
        <title>Sequencing the genomes of 1000 actinobacteria strains.</title>
        <authorList>
            <person name="Klenk H.-P."/>
        </authorList>
    </citation>
    <scope>NUCLEOTIDE SEQUENCE [LARGE SCALE GENOMIC DNA]</scope>
    <source>
        <strain evidence="2 3">DSM 29531</strain>
    </source>
</reference>
<feature type="compositionally biased region" description="Polar residues" evidence="1">
    <location>
        <begin position="1"/>
        <end position="11"/>
    </location>
</feature>
<organism evidence="2 3">
    <name type="scientific">Allobranchiibius huperziae</name>
    <dbReference type="NCBI Taxonomy" id="1874116"/>
    <lineage>
        <taxon>Bacteria</taxon>
        <taxon>Bacillati</taxon>
        <taxon>Actinomycetota</taxon>
        <taxon>Actinomycetes</taxon>
        <taxon>Micrococcales</taxon>
        <taxon>Dermacoccaceae</taxon>
        <taxon>Allobranchiibius</taxon>
    </lineage>
</organism>
<gene>
    <name evidence="2" type="ORF">HNR15_003532</name>
</gene>
<feature type="region of interest" description="Disordered" evidence="1">
    <location>
        <begin position="156"/>
        <end position="175"/>
    </location>
</feature>
<dbReference type="RefSeq" id="WP_179483906.1">
    <property type="nucleotide sequence ID" value="NZ_JACCFW010000003.1"/>
</dbReference>
<evidence type="ECO:0000313" key="2">
    <source>
        <dbReference type="EMBL" id="NYJ76514.1"/>
    </source>
</evidence>
<dbReference type="Proteomes" id="UP000571817">
    <property type="component" value="Unassembled WGS sequence"/>
</dbReference>
<dbReference type="AlphaFoldDB" id="A0A853DNE1"/>
<accession>A0A853DNE1</accession>
<comment type="caution">
    <text evidence="2">The sequence shown here is derived from an EMBL/GenBank/DDBJ whole genome shotgun (WGS) entry which is preliminary data.</text>
</comment>
<name>A0A853DNE1_9MICO</name>
<evidence type="ECO:0000256" key="1">
    <source>
        <dbReference type="SAM" id="MobiDB-lite"/>
    </source>
</evidence>
<proteinExistence type="predicted"/>